<keyword evidence="2" id="KW-1185">Reference proteome</keyword>
<accession>A0A1G7KKS8</accession>
<name>A0A1G7KKS8_9BACT</name>
<dbReference type="Gene3D" id="1.10.10.10">
    <property type="entry name" value="Winged helix-like DNA-binding domain superfamily/Winged helix DNA-binding domain"/>
    <property type="match status" value="1"/>
</dbReference>
<dbReference type="PROSITE" id="PS51197">
    <property type="entry name" value="HTH_RRF2_2"/>
    <property type="match status" value="1"/>
</dbReference>
<reference evidence="2" key="1">
    <citation type="submission" date="2016-10" db="EMBL/GenBank/DDBJ databases">
        <authorList>
            <person name="Varghese N."/>
            <person name="Submissions S."/>
        </authorList>
    </citation>
    <scope>NUCLEOTIDE SEQUENCE [LARGE SCALE GENOMIC DNA]</scope>
    <source>
        <strain evidence="2">DSM 25329</strain>
    </source>
</reference>
<dbReference type="RefSeq" id="WP_090152800.1">
    <property type="nucleotide sequence ID" value="NZ_FNAN01000010.1"/>
</dbReference>
<sequence>MNSGRFAISMHILTLLTFSEDEWTSSEYLAGSININPVLVRKELGNLRERGLVLSKEGKSGGSRLAKPADKIFMSEVYEAVKQKDLLGKGINSPNPDCPVGRKINDHLDNLYDEAEKTLLTSLGKVSLAEFCKKFD</sequence>
<dbReference type="PANTHER" id="PTHR33221:SF15">
    <property type="entry name" value="HTH-TYPE TRANSCRIPTIONAL REGULATOR YWGB-RELATED"/>
    <property type="match status" value="1"/>
</dbReference>
<gene>
    <name evidence="1" type="ORF">SAMN04487996_110147</name>
</gene>
<dbReference type="STRING" id="659014.SAMN04487996_110147"/>
<dbReference type="OrthoDB" id="213028at2"/>
<dbReference type="GO" id="GO:0005829">
    <property type="term" value="C:cytosol"/>
    <property type="evidence" value="ECO:0007669"/>
    <property type="project" value="TreeGrafter"/>
</dbReference>
<dbReference type="SUPFAM" id="SSF46785">
    <property type="entry name" value="Winged helix' DNA-binding domain"/>
    <property type="match status" value="1"/>
</dbReference>
<proteinExistence type="predicted"/>
<dbReference type="EMBL" id="FNAN01000010">
    <property type="protein sequence ID" value="SDF37721.1"/>
    <property type="molecule type" value="Genomic_DNA"/>
</dbReference>
<evidence type="ECO:0000313" key="2">
    <source>
        <dbReference type="Proteomes" id="UP000198748"/>
    </source>
</evidence>
<dbReference type="GO" id="GO:0003700">
    <property type="term" value="F:DNA-binding transcription factor activity"/>
    <property type="evidence" value="ECO:0007669"/>
    <property type="project" value="TreeGrafter"/>
</dbReference>
<dbReference type="InterPro" id="IPR000944">
    <property type="entry name" value="Tscrpt_reg_Rrf2"/>
</dbReference>
<dbReference type="PANTHER" id="PTHR33221">
    <property type="entry name" value="WINGED HELIX-TURN-HELIX TRANSCRIPTIONAL REGULATOR, RRF2 FAMILY"/>
    <property type="match status" value="1"/>
</dbReference>
<organism evidence="1 2">
    <name type="scientific">Dyadobacter soli</name>
    <dbReference type="NCBI Taxonomy" id="659014"/>
    <lineage>
        <taxon>Bacteria</taxon>
        <taxon>Pseudomonadati</taxon>
        <taxon>Bacteroidota</taxon>
        <taxon>Cytophagia</taxon>
        <taxon>Cytophagales</taxon>
        <taxon>Spirosomataceae</taxon>
        <taxon>Dyadobacter</taxon>
    </lineage>
</organism>
<dbReference type="Proteomes" id="UP000198748">
    <property type="component" value="Unassembled WGS sequence"/>
</dbReference>
<dbReference type="AlphaFoldDB" id="A0A1G7KKS8"/>
<dbReference type="InterPro" id="IPR036388">
    <property type="entry name" value="WH-like_DNA-bd_sf"/>
</dbReference>
<dbReference type="Pfam" id="PF02082">
    <property type="entry name" value="Rrf2"/>
    <property type="match status" value="1"/>
</dbReference>
<protein>
    <submittedName>
        <fullName evidence="1">Rrf2 family protein</fullName>
    </submittedName>
</protein>
<dbReference type="InterPro" id="IPR036390">
    <property type="entry name" value="WH_DNA-bd_sf"/>
</dbReference>
<evidence type="ECO:0000313" key="1">
    <source>
        <dbReference type="EMBL" id="SDF37721.1"/>
    </source>
</evidence>